<dbReference type="Proteomes" id="UP001244207">
    <property type="component" value="Unassembled WGS sequence"/>
</dbReference>
<reference evidence="1" key="1">
    <citation type="submission" date="2021-12" db="EMBL/GenBank/DDBJ databases">
        <title>Comparative genomics, transcriptomics and evolutionary studies reveal genomic signatures of adaptation to plant cell wall in hemibiotrophic fungi.</title>
        <authorList>
            <consortium name="DOE Joint Genome Institute"/>
            <person name="Baroncelli R."/>
            <person name="Diaz J.F."/>
            <person name="Benocci T."/>
            <person name="Peng M."/>
            <person name="Battaglia E."/>
            <person name="Haridas S."/>
            <person name="Andreopoulos W."/>
            <person name="Labutti K."/>
            <person name="Pangilinan J."/>
            <person name="Floch G.L."/>
            <person name="Makela M.R."/>
            <person name="Henrissat B."/>
            <person name="Grigoriev I.V."/>
            <person name="Crouch J.A."/>
            <person name="De Vries R.P."/>
            <person name="Sukno S.A."/>
            <person name="Thon M.R."/>
        </authorList>
    </citation>
    <scope>NUCLEOTIDE SEQUENCE</scope>
    <source>
        <strain evidence="1">CBS 112980</strain>
    </source>
</reference>
<keyword evidence="2" id="KW-1185">Reference proteome</keyword>
<gene>
    <name evidence="1" type="ORF">BDZ83DRAFT_623088</name>
</gene>
<dbReference type="EMBL" id="JAHMHS010000052">
    <property type="protein sequence ID" value="KAK1724400.1"/>
    <property type="molecule type" value="Genomic_DNA"/>
</dbReference>
<protein>
    <submittedName>
        <fullName evidence="1">Uncharacterized protein</fullName>
    </submittedName>
</protein>
<dbReference type="AlphaFoldDB" id="A0AAD8ULZ2"/>
<proteinExistence type="predicted"/>
<organism evidence="1 2">
    <name type="scientific">Glomerella acutata</name>
    <name type="common">Colletotrichum acutatum</name>
    <dbReference type="NCBI Taxonomy" id="27357"/>
    <lineage>
        <taxon>Eukaryota</taxon>
        <taxon>Fungi</taxon>
        <taxon>Dikarya</taxon>
        <taxon>Ascomycota</taxon>
        <taxon>Pezizomycotina</taxon>
        <taxon>Sordariomycetes</taxon>
        <taxon>Hypocreomycetidae</taxon>
        <taxon>Glomerellales</taxon>
        <taxon>Glomerellaceae</taxon>
        <taxon>Colletotrichum</taxon>
        <taxon>Colletotrichum acutatum species complex</taxon>
    </lineage>
</organism>
<comment type="caution">
    <text evidence="1">The sequence shown here is derived from an EMBL/GenBank/DDBJ whole genome shotgun (WGS) entry which is preliminary data.</text>
</comment>
<dbReference type="GeneID" id="85392261"/>
<evidence type="ECO:0000313" key="1">
    <source>
        <dbReference type="EMBL" id="KAK1724400.1"/>
    </source>
</evidence>
<sequence>MSKSWDFRPLPFPSTAEIFLYRLYCEQVLNCFSLLTTSVTLRKCFSESALLRQTCHEITRACRAARWTEATVCEACVT</sequence>
<name>A0AAD8ULZ2_GLOAC</name>
<evidence type="ECO:0000313" key="2">
    <source>
        <dbReference type="Proteomes" id="UP001244207"/>
    </source>
</evidence>
<accession>A0AAD8ULZ2</accession>
<dbReference type="RefSeq" id="XP_060364455.1">
    <property type="nucleotide sequence ID" value="XM_060508362.1"/>
</dbReference>